<proteinExistence type="predicted"/>
<dbReference type="AlphaFoldDB" id="A0A1J1CA06"/>
<evidence type="ECO:0000259" key="2">
    <source>
        <dbReference type="Pfam" id="PF20732"/>
    </source>
</evidence>
<accession>A0A1J1CA06</accession>
<dbReference type="Gene3D" id="3.90.1150.140">
    <property type="match status" value="1"/>
</dbReference>
<gene>
    <name evidence="3" type="ORF">Cabys_1987</name>
</gene>
<dbReference type="InterPro" id="IPR008302">
    <property type="entry name" value="NamZ"/>
</dbReference>
<dbReference type="PANTHER" id="PTHR42915:SF1">
    <property type="entry name" value="PEPTIDOGLYCAN BETA-N-ACETYLMURAMIDASE NAMZ"/>
    <property type="match status" value="1"/>
</dbReference>
<feature type="domain" description="Peptidoglycan beta-N-acetylmuramidase NamZ N-terminal" evidence="1">
    <location>
        <begin position="62"/>
        <end position="263"/>
    </location>
</feature>
<name>A0A1J1CA06_CALAY</name>
<dbReference type="RefSeq" id="WP_217183949.1">
    <property type="nucleotide sequence ID" value="NZ_CM001402.1"/>
</dbReference>
<organism evidence="3 4">
    <name type="scientific">Caldithrix abyssi DSM 13497</name>
    <dbReference type="NCBI Taxonomy" id="880073"/>
    <lineage>
        <taxon>Bacteria</taxon>
        <taxon>Pseudomonadati</taxon>
        <taxon>Calditrichota</taxon>
        <taxon>Calditrichia</taxon>
        <taxon>Calditrichales</taxon>
        <taxon>Calditrichaceae</taxon>
        <taxon>Caldithrix</taxon>
    </lineage>
</organism>
<dbReference type="InterPro" id="IPR048502">
    <property type="entry name" value="NamZ_N"/>
</dbReference>
<dbReference type="Proteomes" id="UP000183868">
    <property type="component" value="Chromosome"/>
</dbReference>
<dbReference type="EMBL" id="CP018099">
    <property type="protein sequence ID" value="APF18736.1"/>
    <property type="molecule type" value="Genomic_DNA"/>
</dbReference>
<evidence type="ECO:0000313" key="4">
    <source>
        <dbReference type="Proteomes" id="UP000183868"/>
    </source>
</evidence>
<dbReference type="PIRSF" id="PIRSF016719">
    <property type="entry name" value="UCP016719"/>
    <property type="match status" value="1"/>
</dbReference>
<feature type="domain" description="Peptidoglycan beta-N-acetylmuramidase NamZ C-terminal" evidence="2">
    <location>
        <begin position="272"/>
        <end position="423"/>
    </location>
</feature>
<dbReference type="Pfam" id="PF20732">
    <property type="entry name" value="NamZ_C"/>
    <property type="match status" value="1"/>
</dbReference>
<dbReference type="Pfam" id="PF07075">
    <property type="entry name" value="NamZ_N"/>
    <property type="match status" value="1"/>
</dbReference>
<dbReference type="GO" id="GO:0033922">
    <property type="term" value="F:peptidoglycan beta-N-acetylmuramidase activity"/>
    <property type="evidence" value="ECO:0007669"/>
    <property type="project" value="InterPro"/>
</dbReference>
<dbReference type="InterPro" id="IPR048503">
    <property type="entry name" value="NamZ_C"/>
</dbReference>
<evidence type="ECO:0000313" key="3">
    <source>
        <dbReference type="EMBL" id="APF18736.1"/>
    </source>
</evidence>
<dbReference type="PROSITE" id="PS51257">
    <property type="entry name" value="PROKAR_LIPOPROTEIN"/>
    <property type="match status" value="1"/>
</dbReference>
<reference evidence="3 4" key="1">
    <citation type="submission" date="2016-11" db="EMBL/GenBank/DDBJ databases">
        <title>Genomic analysis of Caldithrix abyssi and proposal of a novel bacterial phylum Caldithrichaeota.</title>
        <authorList>
            <person name="Kublanov I."/>
            <person name="Sigalova O."/>
            <person name="Gavrilov S."/>
            <person name="Lebedinsky A."/>
            <person name="Ivanova N."/>
            <person name="Daum C."/>
            <person name="Reddy T."/>
            <person name="Klenk H.P."/>
            <person name="Goker M."/>
            <person name="Reva O."/>
            <person name="Miroshnichenko M."/>
            <person name="Kyprides N."/>
            <person name="Woyke T."/>
            <person name="Gelfand M."/>
        </authorList>
    </citation>
    <scope>NUCLEOTIDE SEQUENCE [LARGE SCALE GENOMIC DNA]</scope>
    <source>
        <strain evidence="3 4">LF13</strain>
    </source>
</reference>
<dbReference type="PANTHER" id="PTHR42915">
    <property type="entry name" value="HYPOTHETICAL 460 KDA PROTEIN IN FEUA-SIGW INTERGENIC REGION [PRECURSOR]"/>
    <property type="match status" value="1"/>
</dbReference>
<evidence type="ECO:0000259" key="1">
    <source>
        <dbReference type="Pfam" id="PF07075"/>
    </source>
</evidence>
<sequence length="423" mass="48073">MMKKLIFLFFVGAIFIFSGCQARLTKGVTPKRDAEKISPQKVILGIENFLTNYKSLVKGKRVALLTNPSGVDSRLKSTADILFEDKTINLTALFGPEHGIRGAIYAGEHVKNEIDPHTGLPVFSLYGAHKKPTKKMLENVDVILVDIQDIGLRGYTYIYTMALVMEAAAESGKQVIVLDRPNPIDGIRIEGNLVEKGFESFVGLYPIPYRHGMTIGELARYFNQEFDIHCDLQVVPMVGWTRDMLWDQTGLLWVPTSPHVPHWKTILYMGATGTIGELRTISEGVGYTSPFELVGAPWIDGYDFARELNVLNLPGVIFRPLYFKPYYASYKGEVCQGVQLHITNPHTFNSYQTGLYILQTLLKLYPQHDPFKFENRVSMFQKVIGCNWIIEDLKAGHSVSEIALKWQDELEQFKMKREKYLMY</sequence>
<dbReference type="Gene3D" id="3.40.50.12170">
    <property type="entry name" value="Uncharacterised protein PF07075, DUF1343"/>
    <property type="match status" value="1"/>
</dbReference>
<dbReference type="KEGG" id="caby:Cabys_1987"/>
<protein>
    <submittedName>
        <fullName evidence="3">Uncharacterized conserved protein YbbC, DUF1343 family</fullName>
    </submittedName>
</protein>